<name>A0A641ARK0_9ACTN</name>
<dbReference type="Proteomes" id="UP001515100">
    <property type="component" value="Unassembled WGS sequence"/>
</dbReference>
<evidence type="ECO:0000313" key="2">
    <source>
        <dbReference type="Proteomes" id="UP001515100"/>
    </source>
</evidence>
<sequence length="84" mass="9105">MTLSASELYEAGLALPPSVRKDMALRLLESVEDVDQESVDEAWTAEIGSRVDDLTSGKVQTIPGDEVFTRVAARLDAREAARNA</sequence>
<dbReference type="RefSeq" id="WP_129181167.1">
    <property type="nucleotide sequence ID" value="NZ_JAGIOG010000001.1"/>
</dbReference>
<comment type="caution">
    <text evidence="1">The sequence shown here is derived from an EMBL/GenBank/DDBJ whole genome shotgun (WGS) entry which is preliminary data.</text>
</comment>
<dbReference type="EMBL" id="SDPP02000001">
    <property type="protein sequence ID" value="KAA1380569.1"/>
    <property type="molecule type" value="Genomic_DNA"/>
</dbReference>
<accession>A0A641ARK0</accession>
<organism evidence="1 2">
    <name type="scientific">Aeromicrobium fastidiosum</name>
    <dbReference type="NCBI Taxonomy" id="52699"/>
    <lineage>
        <taxon>Bacteria</taxon>
        <taxon>Bacillati</taxon>
        <taxon>Actinomycetota</taxon>
        <taxon>Actinomycetes</taxon>
        <taxon>Propionibacteriales</taxon>
        <taxon>Nocardioidaceae</taxon>
        <taxon>Aeromicrobium</taxon>
    </lineage>
</organism>
<dbReference type="Pfam" id="PF09720">
    <property type="entry name" value="Unstab_antitox"/>
    <property type="match status" value="1"/>
</dbReference>
<dbReference type="InterPro" id="IPR013406">
    <property type="entry name" value="CHP02574_addiction_mod"/>
</dbReference>
<protein>
    <submittedName>
        <fullName evidence="1">Addiction module protein</fullName>
    </submittedName>
</protein>
<dbReference type="OrthoDB" id="3732349at2"/>
<evidence type="ECO:0000313" key="1">
    <source>
        <dbReference type="EMBL" id="KAA1380569.1"/>
    </source>
</evidence>
<gene>
    <name evidence="1" type="ORF">ESP62_005155</name>
</gene>
<dbReference type="NCBIfam" id="TIGR02574">
    <property type="entry name" value="stabl_TIGR02574"/>
    <property type="match status" value="1"/>
</dbReference>
<proteinExistence type="predicted"/>
<reference evidence="1" key="1">
    <citation type="submission" date="2019-09" db="EMBL/GenBank/DDBJ databases">
        <authorList>
            <person name="Li J."/>
        </authorList>
    </citation>
    <scope>NUCLEOTIDE SEQUENCE [LARGE SCALE GENOMIC DNA]</scope>
    <source>
        <strain evidence="1">NRBC 14897</strain>
    </source>
</reference>
<keyword evidence="2" id="KW-1185">Reference proteome</keyword>
<dbReference type="AlphaFoldDB" id="A0A641ARK0"/>